<feature type="region of interest" description="Disordered" evidence="1">
    <location>
        <begin position="226"/>
        <end position="245"/>
    </location>
</feature>
<accession>A0A2T1A584</accession>
<dbReference type="Proteomes" id="UP000237718">
    <property type="component" value="Unassembled WGS sequence"/>
</dbReference>
<evidence type="ECO:0000313" key="4">
    <source>
        <dbReference type="EMBL" id="PRZ43762.1"/>
    </source>
</evidence>
<dbReference type="InterPro" id="IPR036388">
    <property type="entry name" value="WH-like_DNA-bd_sf"/>
</dbReference>
<dbReference type="Gene3D" id="1.10.10.10">
    <property type="entry name" value="Winged helix-like DNA-binding domain superfamily/Winged helix DNA-binding domain"/>
    <property type="match status" value="1"/>
</dbReference>
<dbReference type="EMBL" id="PVUF01000027">
    <property type="protein sequence ID" value="PRZ43762.1"/>
    <property type="molecule type" value="Genomic_DNA"/>
</dbReference>
<protein>
    <submittedName>
        <fullName evidence="4">Replication initiation protein RepC</fullName>
    </submittedName>
</protein>
<dbReference type="InterPro" id="IPR021760">
    <property type="entry name" value="RepC_C"/>
</dbReference>
<evidence type="ECO:0000259" key="3">
    <source>
        <dbReference type="Pfam" id="PF11800"/>
    </source>
</evidence>
<name>A0A2T1A584_TRISK</name>
<evidence type="ECO:0000256" key="1">
    <source>
        <dbReference type="SAM" id="MobiDB-lite"/>
    </source>
</evidence>
<feature type="compositionally biased region" description="Polar residues" evidence="1">
    <location>
        <begin position="196"/>
        <end position="211"/>
    </location>
</feature>
<feature type="region of interest" description="Disordered" evidence="1">
    <location>
        <begin position="196"/>
        <end position="216"/>
    </location>
</feature>
<comment type="caution">
    <text evidence="4">The sequence shown here is derived from an EMBL/GenBank/DDBJ whole genome shotgun (WGS) entry which is preliminary data.</text>
</comment>
<dbReference type="Pfam" id="PF11800">
    <property type="entry name" value="RP-C_C"/>
    <property type="match status" value="1"/>
</dbReference>
<feature type="domain" description="Plasmid replication protein C N-terminal" evidence="2">
    <location>
        <begin position="13"/>
        <end position="156"/>
    </location>
</feature>
<dbReference type="InterPro" id="IPR005090">
    <property type="entry name" value="RepC_N"/>
</dbReference>
<organism evidence="4 5">
    <name type="scientific">Tritonibacter scottomollicae</name>
    <name type="common">Epibacterium scottomollicae</name>
    <dbReference type="NCBI Taxonomy" id="483013"/>
    <lineage>
        <taxon>Bacteria</taxon>
        <taxon>Pseudomonadati</taxon>
        <taxon>Pseudomonadota</taxon>
        <taxon>Alphaproteobacteria</taxon>
        <taxon>Rhodobacterales</taxon>
        <taxon>Paracoccaceae</taxon>
        <taxon>Tritonibacter</taxon>
    </lineage>
</organism>
<reference evidence="4 5" key="1">
    <citation type="submission" date="2018-03" db="EMBL/GenBank/DDBJ databases">
        <title>Genomic Encyclopedia of Archaeal and Bacterial Type Strains, Phase II (KMG-II): from individual species to whole genera.</title>
        <authorList>
            <person name="Goeker M."/>
        </authorList>
    </citation>
    <scope>NUCLEOTIDE SEQUENCE [LARGE SCALE GENOMIC DNA]</scope>
    <source>
        <strain evidence="4 5">DSM 25328</strain>
    </source>
</reference>
<evidence type="ECO:0000313" key="5">
    <source>
        <dbReference type="Proteomes" id="UP000237718"/>
    </source>
</evidence>
<feature type="domain" description="Plasmid replication protein C C-terminal" evidence="3">
    <location>
        <begin position="248"/>
        <end position="345"/>
    </location>
</feature>
<dbReference type="AlphaFoldDB" id="A0A2T1A584"/>
<dbReference type="InterPro" id="IPR036390">
    <property type="entry name" value="WH_DNA-bd_sf"/>
</dbReference>
<dbReference type="SUPFAM" id="SSF46785">
    <property type="entry name" value="Winged helix' DNA-binding domain"/>
    <property type="match status" value="1"/>
</dbReference>
<gene>
    <name evidence="4" type="ORF">CLV89_1273</name>
</gene>
<dbReference type="Pfam" id="PF03428">
    <property type="entry name" value="RP-C"/>
    <property type="match status" value="1"/>
</dbReference>
<evidence type="ECO:0000259" key="2">
    <source>
        <dbReference type="Pfam" id="PF03428"/>
    </source>
</evidence>
<dbReference type="InterPro" id="IPR047611">
    <property type="entry name" value="RepABC_RepC"/>
</dbReference>
<sequence length="363" mass="41430">MVTGMAELCALPPVDKWQILDALTAAAEEFELNHRTLSVLRALISFLPQRDIHPERNSTIVFPSNRSLSERLHGMPESTLRRHLARLVDLGIVSRHDSANRKRFSRRGSAMAYGFDLSPLAVHARHICELANTVAAEALHRQNLRDEINSLRRDLLEHGLTVQDELLLNCQRHLRRKLAVATLQELRDQLAQKLETMSQPVTTSPKMSSTDKQNERHIQTEIKSYFDSEENENNEEGPHRSPPEPTLIEILESCREYKNYFPEQPRSWSDLNAMVRRLVPMIGIETPVYLQAQRMMGSETAASTILCMLERLHLIRNPGGYLRRLSQRAANGRFSLEPMLHALRKGPELSADNFLKTTRAPAM</sequence>
<proteinExistence type="predicted"/>
<dbReference type="NCBIfam" id="NF040974">
    <property type="entry name" value="RepABC_RepC"/>
    <property type="match status" value="1"/>
</dbReference>